<sequence length="136" mass="13873">MSDRFTDRVALIAGGASEIGPAVATQIASEGGRVALWDLDAGKLETAQSQSAAASVHVVDATIASDVDAAYAGPPCVSAATGASMVNDVPPEAVENMKRMVPMGRIAAAPETADLLCFMVSESCSFTTGAVLMQPW</sequence>
<dbReference type="SUPFAM" id="SSF51735">
    <property type="entry name" value="NAD(P)-binding Rossmann-fold domains"/>
    <property type="match status" value="1"/>
</dbReference>
<dbReference type="Proteomes" id="UP000681340">
    <property type="component" value="Unassembled WGS sequence"/>
</dbReference>
<evidence type="ECO:0000256" key="2">
    <source>
        <dbReference type="ARBA" id="ARBA00023002"/>
    </source>
</evidence>
<gene>
    <name evidence="3" type="ORF">Aau02nite_22490</name>
</gene>
<dbReference type="GO" id="GO:0016491">
    <property type="term" value="F:oxidoreductase activity"/>
    <property type="evidence" value="ECO:0007669"/>
    <property type="project" value="UniProtKB-KW"/>
</dbReference>
<dbReference type="EMBL" id="BOQL01000018">
    <property type="protein sequence ID" value="GIM66291.1"/>
    <property type="molecule type" value="Genomic_DNA"/>
</dbReference>
<protein>
    <recommendedName>
        <fullName evidence="5">Short subunit dehydrogenase</fullName>
    </recommendedName>
</protein>
<evidence type="ECO:0000313" key="3">
    <source>
        <dbReference type="EMBL" id="GIM66291.1"/>
    </source>
</evidence>
<comment type="caution">
    <text evidence="3">The sequence shown here is derived from an EMBL/GenBank/DDBJ whole genome shotgun (WGS) entry which is preliminary data.</text>
</comment>
<organism evidence="3 4">
    <name type="scientific">Actinoplanes auranticolor</name>
    <dbReference type="NCBI Taxonomy" id="47988"/>
    <lineage>
        <taxon>Bacteria</taxon>
        <taxon>Bacillati</taxon>
        <taxon>Actinomycetota</taxon>
        <taxon>Actinomycetes</taxon>
        <taxon>Micromonosporales</taxon>
        <taxon>Micromonosporaceae</taxon>
        <taxon>Actinoplanes</taxon>
    </lineage>
</organism>
<evidence type="ECO:0000313" key="4">
    <source>
        <dbReference type="Proteomes" id="UP000681340"/>
    </source>
</evidence>
<reference evidence="3" key="1">
    <citation type="submission" date="2021-03" db="EMBL/GenBank/DDBJ databases">
        <title>Whole genome shotgun sequence of Actinoplanes auranticolor NBRC 12245.</title>
        <authorList>
            <person name="Komaki H."/>
            <person name="Tamura T."/>
        </authorList>
    </citation>
    <scope>NUCLEOTIDE SEQUENCE</scope>
    <source>
        <strain evidence="3">NBRC 12245</strain>
    </source>
</reference>
<proteinExistence type="inferred from homology"/>
<comment type="similarity">
    <text evidence="1">Belongs to the short-chain dehydrogenases/reductases (SDR) family.</text>
</comment>
<dbReference type="AlphaFoldDB" id="A0A919VHX2"/>
<dbReference type="PANTHER" id="PTHR24321">
    <property type="entry name" value="DEHYDROGENASES, SHORT CHAIN"/>
    <property type="match status" value="1"/>
</dbReference>
<accession>A0A919VHX2</accession>
<keyword evidence="2" id="KW-0560">Oxidoreductase</keyword>
<name>A0A919VHX2_9ACTN</name>
<dbReference type="RefSeq" id="WP_212988276.1">
    <property type="nucleotide sequence ID" value="NZ_BAABEA010000009.1"/>
</dbReference>
<evidence type="ECO:0008006" key="5">
    <source>
        <dbReference type="Google" id="ProtNLM"/>
    </source>
</evidence>
<keyword evidence="4" id="KW-1185">Reference proteome</keyword>
<evidence type="ECO:0000256" key="1">
    <source>
        <dbReference type="ARBA" id="ARBA00006484"/>
    </source>
</evidence>
<dbReference type="Gene3D" id="3.40.50.720">
    <property type="entry name" value="NAD(P)-binding Rossmann-like Domain"/>
    <property type="match status" value="2"/>
</dbReference>
<dbReference type="InterPro" id="IPR036291">
    <property type="entry name" value="NAD(P)-bd_dom_sf"/>
</dbReference>
<dbReference type="PANTHER" id="PTHR24321:SF8">
    <property type="entry name" value="ESTRADIOL 17-BETA-DEHYDROGENASE 8-RELATED"/>
    <property type="match status" value="1"/>
</dbReference>